<keyword evidence="2" id="KW-1133">Transmembrane helix</keyword>
<keyword evidence="2" id="KW-0472">Membrane</keyword>
<name>A0ABY7FEL8_MYAAR</name>
<feature type="chain" id="PRO_5045779730" evidence="3">
    <location>
        <begin position="23"/>
        <end position="223"/>
    </location>
</feature>
<evidence type="ECO:0000256" key="3">
    <source>
        <dbReference type="SAM" id="SignalP"/>
    </source>
</evidence>
<keyword evidence="5" id="KW-1185">Reference proteome</keyword>
<feature type="signal peptide" evidence="3">
    <location>
        <begin position="1"/>
        <end position="22"/>
    </location>
</feature>
<evidence type="ECO:0000313" key="5">
    <source>
        <dbReference type="Proteomes" id="UP001164746"/>
    </source>
</evidence>
<evidence type="ECO:0000256" key="1">
    <source>
        <dbReference type="SAM" id="MobiDB-lite"/>
    </source>
</evidence>
<protein>
    <submittedName>
        <fullName evidence="4">UROM-like protein</fullName>
    </submittedName>
</protein>
<gene>
    <name evidence="4" type="ORF">MAR_001016</name>
</gene>
<sequence length="223" mass="25068">MKLILCVGFFLNLFVGRNSVEAVSDPCNDRIHEHFPDYPGLRNEDCKIKTERCDKYIPSGRWFVFQDAVMLNHPPVGSFPSVRDDIVNRTICIKQASDVCSKTVEIRLKNCSDFYVYNLTPLPDCTSVYCFESSLPCIDPTTTKSTMSSSTYTSSSNTTPRRPKSPYDYRDLLIGILTAIGCLVVLGSAILGLKLWKSNRCPMRATKVMNNTPPPYSEVTKII</sequence>
<accession>A0ABY7FEL8</accession>
<reference evidence="4" key="1">
    <citation type="submission" date="2022-11" db="EMBL/GenBank/DDBJ databases">
        <title>Centuries of genome instability and evolution in soft-shell clam transmissible cancer (bioRxiv).</title>
        <authorList>
            <person name="Hart S.F.M."/>
            <person name="Yonemitsu M.A."/>
            <person name="Giersch R.M."/>
            <person name="Beal B.F."/>
            <person name="Arriagada G."/>
            <person name="Davis B.W."/>
            <person name="Ostrander E.A."/>
            <person name="Goff S.P."/>
            <person name="Metzger M.J."/>
        </authorList>
    </citation>
    <scope>NUCLEOTIDE SEQUENCE</scope>
    <source>
        <strain evidence="4">MELC-2E11</strain>
        <tissue evidence="4">Siphon/mantle</tissue>
    </source>
</reference>
<keyword evidence="3" id="KW-0732">Signal</keyword>
<proteinExistence type="predicted"/>
<evidence type="ECO:0000313" key="4">
    <source>
        <dbReference type="EMBL" id="WAR19178.1"/>
    </source>
</evidence>
<evidence type="ECO:0000256" key="2">
    <source>
        <dbReference type="SAM" id="Phobius"/>
    </source>
</evidence>
<feature type="region of interest" description="Disordered" evidence="1">
    <location>
        <begin position="142"/>
        <end position="163"/>
    </location>
</feature>
<dbReference type="Proteomes" id="UP001164746">
    <property type="component" value="Chromosome 11"/>
</dbReference>
<feature type="transmembrane region" description="Helical" evidence="2">
    <location>
        <begin position="172"/>
        <end position="196"/>
    </location>
</feature>
<keyword evidence="2" id="KW-0812">Transmembrane</keyword>
<dbReference type="EMBL" id="CP111022">
    <property type="protein sequence ID" value="WAR19178.1"/>
    <property type="molecule type" value="Genomic_DNA"/>
</dbReference>
<feature type="compositionally biased region" description="Low complexity" evidence="1">
    <location>
        <begin position="142"/>
        <end position="160"/>
    </location>
</feature>
<organism evidence="4 5">
    <name type="scientific">Mya arenaria</name>
    <name type="common">Soft-shell clam</name>
    <dbReference type="NCBI Taxonomy" id="6604"/>
    <lineage>
        <taxon>Eukaryota</taxon>
        <taxon>Metazoa</taxon>
        <taxon>Spiralia</taxon>
        <taxon>Lophotrochozoa</taxon>
        <taxon>Mollusca</taxon>
        <taxon>Bivalvia</taxon>
        <taxon>Autobranchia</taxon>
        <taxon>Heteroconchia</taxon>
        <taxon>Euheterodonta</taxon>
        <taxon>Imparidentia</taxon>
        <taxon>Neoheterodontei</taxon>
        <taxon>Myida</taxon>
        <taxon>Myoidea</taxon>
        <taxon>Myidae</taxon>
        <taxon>Mya</taxon>
    </lineage>
</organism>